<dbReference type="GO" id="GO:0002949">
    <property type="term" value="P:tRNA threonylcarbamoyladenosine modification"/>
    <property type="evidence" value="ECO:0007669"/>
    <property type="project" value="InterPro"/>
</dbReference>
<evidence type="ECO:0000313" key="2">
    <source>
        <dbReference type="EMBL" id="MBD3689955.1"/>
    </source>
</evidence>
<evidence type="ECO:0000259" key="1">
    <source>
        <dbReference type="Pfam" id="PF00814"/>
    </source>
</evidence>
<dbReference type="RefSeq" id="WP_191072066.1">
    <property type="nucleotide sequence ID" value="NZ_CP060506.1"/>
</dbReference>
<dbReference type="Proteomes" id="UP000627538">
    <property type="component" value="Unassembled WGS sequence"/>
</dbReference>
<gene>
    <name evidence="2" type="primary">tsaB</name>
    <name evidence="2" type="ORF">H8R10_06925</name>
</gene>
<dbReference type="EMBL" id="JACRUO010000002">
    <property type="protein sequence ID" value="MBD3689955.1"/>
    <property type="molecule type" value="Genomic_DNA"/>
</dbReference>
<reference evidence="2 3" key="1">
    <citation type="submission" date="2020-08" db="EMBL/GenBank/DDBJ databases">
        <title>Winkia gen. nov., sp. nov., isolated from faeces of the Anser albifrons in China.</title>
        <authorList>
            <person name="Liu Q."/>
        </authorList>
    </citation>
    <scope>NUCLEOTIDE SEQUENCE [LARGE SCALE GENOMIC DNA]</scope>
    <source>
        <strain evidence="2 3">C62</strain>
    </source>
</reference>
<name>A0A8I0G8N7_9ACTO</name>
<dbReference type="InterPro" id="IPR043129">
    <property type="entry name" value="ATPase_NBD"/>
</dbReference>
<feature type="domain" description="Gcp-like" evidence="1">
    <location>
        <begin position="34"/>
        <end position="139"/>
    </location>
</feature>
<keyword evidence="3" id="KW-1185">Reference proteome</keyword>
<protein>
    <submittedName>
        <fullName evidence="2">tRNA (Adenosine(37)-N6)-threonylcarbamoyltransferase complex dimerization subunit type 1 TsaB</fullName>
    </submittedName>
</protein>
<dbReference type="Pfam" id="PF00814">
    <property type="entry name" value="TsaD"/>
    <property type="match status" value="1"/>
</dbReference>
<comment type="caution">
    <text evidence="2">The sequence shown here is derived from an EMBL/GenBank/DDBJ whole genome shotgun (WGS) entry which is preliminary data.</text>
</comment>
<dbReference type="InterPro" id="IPR022496">
    <property type="entry name" value="T6A_TsaB"/>
</dbReference>
<dbReference type="AlphaFoldDB" id="A0A8I0G8N7"/>
<evidence type="ECO:0000313" key="3">
    <source>
        <dbReference type="Proteomes" id="UP000627538"/>
    </source>
</evidence>
<dbReference type="GO" id="GO:0016740">
    <property type="term" value="F:transferase activity"/>
    <property type="evidence" value="ECO:0007669"/>
    <property type="project" value="UniProtKB-KW"/>
</dbReference>
<accession>A0A8I0G8N7</accession>
<dbReference type="Gene3D" id="3.30.420.40">
    <property type="match status" value="2"/>
</dbReference>
<organism evidence="2 3">
    <name type="scientific">Nanchangia anserum</name>
    <dbReference type="NCBI Taxonomy" id="2692125"/>
    <lineage>
        <taxon>Bacteria</taxon>
        <taxon>Bacillati</taxon>
        <taxon>Actinomycetota</taxon>
        <taxon>Actinomycetes</taxon>
        <taxon>Actinomycetales</taxon>
        <taxon>Actinomycetaceae</taxon>
        <taxon>Nanchangia</taxon>
    </lineage>
</organism>
<keyword evidence="2" id="KW-0808">Transferase</keyword>
<dbReference type="SUPFAM" id="SSF53067">
    <property type="entry name" value="Actin-like ATPase domain"/>
    <property type="match status" value="2"/>
</dbReference>
<dbReference type="InterPro" id="IPR000905">
    <property type="entry name" value="Gcp-like_dom"/>
</dbReference>
<dbReference type="NCBIfam" id="TIGR03725">
    <property type="entry name" value="T6A_YeaZ"/>
    <property type="match status" value="1"/>
</dbReference>
<proteinExistence type="predicted"/>
<sequence length="227" mass="23416">MRYLCLDTSVGASVALVDTDEATPLASGGFDDPRAHSERLAECVREVVADAGYSRLADAGLDRVVVGTGPAPFTGLRAGLVTARTLAWALGIDVVGIASIDALGRAALDLVDPDRTVVVATDARRKEVYAAAYRAAGANDVARVWGPVVEAPGVLARSIGVDDLVAGPGAALYPAELPPAMSEPGRVEAATLARIAYARERAGAAPADLGTEPLYLRGADIHPGHRR</sequence>